<organism evidence="5 6">
    <name type="scientific">Bacteroides ovatus</name>
    <dbReference type="NCBI Taxonomy" id="28116"/>
    <lineage>
        <taxon>Bacteria</taxon>
        <taxon>Pseudomonadati</taxon>
        <taxon>Bacteroidota</taxon>
        <taxon>Bacteroidia</taxon>
        <taxon>Bacteroidales</taxon>
        <taxon>Bacteroidaceae</taxon>
        <taxon>Bacteroides</taxon>
    </lineage>
</organism>
<sequence length="443" mass="49596">MSTDLKRRNIPFSPPDMTEAEANEVRDAILSGWITTGPRTKKLEKLVACYVGVNDSMDVQTPNCVCLNSQTACAEMALRILGIGKGDEVIVPAYTYTASASVVNHVGAKIVFIDVQKDCLEMDYVAVEAAITENTKAIIPVDLGGIPCDYDRLMEIVKRKKDLFRPKTDLQKKIGRIAICSDCAHSFGGYRIKEGKKVMCGAMADFSSFSFHAVKNFTTAEGGALTWHLPFGEEPVVLDLDLNQDKNFSKVSMNEGNNWNQRIYRICQLLSLHGQNKDALAKTKLGAWEYDIVGPWFKCNMTDVVAALGLIQFERYPGMLAKRKKMIEKMDAVLADINVTVLNHYGKNHASSGHLYIVRLLGKTREQTNGVIEKMAERGIATNVHYKPLPMMTAYKKMGFDIKDFPNAYHMFENEITLPLNTKMTMEDVDYVMENFVDIVKSL</sequence>
<dbReference type="PANTHER" id="PTHR30244:SF34">
    <property type="entry name" value="DTDP-4-AMINO-4,6-DIDEOXYGALACTOSE TRANSAMINASE"/>
    <property type="match status" value="1"/>
</dbReference>
<dbReference type="EMBL" id="JAQQPO010000050">
    <property type="protein sequence ID" value="MDC7961550.1"/>
    <property type="molecule type" value="Genomic_DNA"/>
</dbReference>
<comment type="similarity">
    <text evidence="1 4">Belongs to the DegT/DnrJ/EryC1 family.</text>
</comment>
<dbReference type="SUPFAM" id="SSF53383">
    <property type="entry name" value="PLP-dependent transferases"/>
    <property type="match status" value="1"/>
</dbReference>
<keyword evidence="5" id="KW-0808">Transferase</keyword>
<evidence type="ECO:0000256" key="1">
    <source>
        <dbReference type="ARBA" id="ARBA00037999"/>
    </source>
</evidence>
<dbReference type="CDD" id="cd00616">
    <property type="entry name" value="AHBA_syn"/>
    <property type="match status" value="1"/>
</dbReference>
<evidence type="ECO:0000256" key="3">
    <source>
        <dbReference type="PIRSR" id="PIRSR000390-2"/>
    </source>
</evidence>
<dbReference type="InterPro" id="IPR000653">
    <property type="entry name" value="DegT/StrS_aminotransferase"/>
</dbReference>
<protein>
    <submittedName>
        <fullName evidence="5">DegT/DnrJ/EryC1/StrS family aminotransferase</fullName>
    </submittedName>
</protein>
<accession>A0AAW6IPM1</accession>
<dbReference type="GO" id="GO:0008483">
    <property type="term" value="F:transaminase activity"/>
    <property type="evidence" value="ECO:0007669"/>
    <property type="project" value="UniProtKB-KW"/>
</dbReference>
<keyword evidence="5" id="KW-0032">Aminotransferase</keyword>
<dbReference type="Gene3D" id="3.40.640.10">
    <property type="entry name" value="Type I PLP-dependent aspartate aminotransferase-like (Major domain)"/>
    <property type="match status" value="1"/>
</dbReference>
<evidence type="ECO:0000313" key="6">
    <source>
        <dbReference type="Proteomes" id="UP001215078"/>
    </source>
</evidence>
<dbReference type="Pfam" id="PF01041">
    <property type="entry name" value="DegT_DnrJ_EryC1"/>
    <property type="match status" value="2"/>
</dbReference>
<evidence type="ECO:0000256" key="2">
    <source>
        <dbReference type="PIRSR" id="PIRSR000390-1"/>
    </source>
</evidence>
<dbReference type="RefSeq" id="WP_272842133.1">
    <property type="nucleotide sequence ID" value="NZ_JAQQPO010000050.1"/>
</dbReference>
<dbReference type="GO" id="GO:0030170">
    <property type="term" value="F:pyridoxal phosphate binding"/>
    <property type="evidence" value="ECO:0007669"/>
    <property type="project" value="TreeGrafter"/>
</dbReference>
<dbReference type="PIRSF" id="PIRSF000390">
    <property type="entry name" value="PLP_StrS"/>
    <property type="match status" value="1"/>
</dbReference>
<dbReference type="Proteomes" id="UP001215078">
    <property type="component" value="Unassembled WGS sequence"/>
</dbReference>
<dbReference type="PANTHER" id="PTHR30244">
    <property type="entry name" value="TRANSAMINASE"/>
    <property type="match status" value="1"/>
</dbReference>
<dbReference type="InterPro" id="IPR015424">
    <property type="entry name" value="PyrdxlP-dep_Trfase"/>
</dbReference>
<dbReference type="InterPro" id="IPR015422">
    <property type="entry name" value="PyrdxlP-dep_Trfase_small"/>
</dbReference>
<evidence type="ECO:0000313" key="5">
    <source>
        <dbReference type="EMBL" id="MDC7961550.1"/>
    </source>
</evidence>
<dbReference type="AlphaFoldDB" id="A0AAW6IPM1"/>
<dbReference type="GO" id="GO:0000271">
    <property type="term" value="P:polysaccharide biosynthetic process"/>
    <property type="evidence" value="ECO:0007669"/>
    <property type="project" value="TreeGrafter"/>
</dbReference>
<dbReference type="FunFam" id="3.90.1150.10:FF:000092">
    <property type="entry name" value="Capsular polysaccharide biosynthesis protein"/>
    <property type="match status" value="1"/>
</dbReference>
<feature type="modified residue" description="N6-(pyridoxal phosphate)lysine" evidence="3">
    <location>
        <position position="215"/>
    </location>
</feature>
<evidence type="ECO:0000256" key="4">
    <source>
        <dbReference type="RuleBase" id="RU004508"/>
    </source>
</evidence>
<gene>
    <name evidence="5" type="ORF">PQ628_25460</name>
</gene>
<dbReference type="InterPro" id="IPR015421">
    <property type="entry name" value="PyrdxlP-dep_Trfase_major"/>
</dbReference>
<reference evidence="5" key="1">
    <citation type="submission" date="2022-10" db="EMBL/GenBank/DDBJ databases">
        <title>Human gut microbiome strain richness.</title>
        <authorList>
            <person name="Chen-Liaw A."/>
        </authorList>
    </citation>
    <scope>NUCLEOTIDE SEQUENCE</scope>
    <source>
        <strain evidence="5">RTP21484st1_H8_RTP21484_190118</strain>
    </source>
</reference>
<feature type="active site" description="Proton acceptor" evidence="2">
    <location>
        <position position="215"/>
    </location>
</feature>
<comment type="caution">
    <text evidence="5">The sequence shown here is derived from an EMBL/GenBank/DDBJ whole genome shotgun (WGS) entry which is preliminary data.</text>
</comment>
<dbReference type="Gene3D" id="3.90.1150.10">
    <property type="entry name" value="Aspartate Aminotransferase, domain 1"/>
    <property type="match status" value="1"/>
</dbReference>
<name>A0AAW6IPM1_BACOV</name>
<keyword evidence="3 4" id="KW-0663">Pyridoxal phosphate</keyword>
<proteinExistence type="inferred from homology"/>